<evidence type="ECO:0000256" key="2">
    <source>
        <dbReference type="ARBA" id="ARBA00004496"/>
    </source>
</evidence>
<dbReference type="SUPFAM" id="SSF50729">
    <property type="entry name" value="PH domain-like"/>
    <property type="match status" value="1"/>
</dbReference>
<evidence type="ECO:0000259" key="12">
    <source>
        <dbReference type="Pfam" id="PF16741"/>
    </source>
</evidence>
<dbReference type="CTD" id="196513"/>
<protein>
    <recommendedName>
        <fullName evidence="9">5'-(N(7)-methylguanosine 5'-triphospho)-[mRNA] hydrolase</fullName>
        <ecNumber evidence="9">3.6.1.62</ecNumber>
    </recommendedName>
</protein>
<sequence length="602" mass="65981">MAATAAGGLVGKGRDISLAALQRHDPYINCIVDVASQVALYTFGHRANEWEKTDVEGTLFVYTRSASPKHGFTIMNRLSMENRTEPITKDLDFQLQDPFLLYRNARLSIYGIWFYDKEECQRIAELMKNLTQYEQLKAHQGAGARLSPMILNSGEGAEVDILQMLTKAKDEYTKCKTCSEPKKIASSSAIYDNPNLIKPIPVKPSENQQQRIPQPSQILDPEPQHLSLTALFGKQDRAVCQEAAEPPEPPLSLQQQQQQQQQEKLPVRQGVVRSLYYEEPKRRSPPIEKQLCPAIQKLMVRSSDLHPLSELPEHQPCENGITHSSREVFAGPVQPGSPHNIRISHGAQNASRTQNLLEKLQNSPGAANCSRAPTSAAPVASGKGLAQPPLVYFNGSLPLQTLGHQAHGKEQATLPIQPLSLPGGQNSSSGVISPQELLQKLQAVQQEQQLHVSSRPALAAKFPVVAQSPRTGQPLESWINKTSSTEKQAPLFQVGSPQHIPAATAPSLLMTPMVFTQSTCAPAKEREGRLLPAGGPEAPAASSSLLLPVQSPQPSVATSTPLTKLQLQEALLYLIQNDDNFLNIIYEAYLFSMTQAAMKKTM</sequence>
<dbReference type="Pfam" id="PF06058">
    <property type="entry name" value="DCP1"/>
    <property type="match status" value="1"/>
</dbReference>
<dbReference type="GO" id="GO:0008047">
    <property type="term" value="F:enzyme activator activity"/>
    <property type="evidence" value="ECO:0007669"/>
    <property type="project" value="InterPro"/>
</dbReference>
<evidence type="ECO:0000256" key="5">
    <source>
        <dbReference type="ARBA" id="ARBA00022553"/>
    </source>
</evidence>
<dbReference type="GO" id="GO:0005634">
    <property type="term" value="C:nucleus"/>
    <property type="evidence" value="ECO:0007669"/>
    <property type="project" value="UniProtKB-SubCell"/>
</dbReference>
<reference evidence="13" key="3">
    <citation type="submission" date="2025-09" db="UniProtKB">
        <authorList>
            <consortium name="Ensembl"/>
        </authorList>
    </citation>
    <scope>IDENTIFICATION</scope>
</reference>
<dbReference type="FunFam" id="2.30.29.30:FF:000097">
    <property type="entry name" value="Putative mRNA-decapping enzyme 1A"/>
    <property type="match status" value="1"/>
</dbReference>
<dbReference type="InParanoid" id="H0XQ68"/>
<dbReference type="HOGENOM" id="CLU_030030_2_0_1"/>
<dbReference type="GO" id="GO:0005829">
    <property type="term" value="C:cytosol"/>
    <property type="evidence" value="ECO:0007669"/>
    <property type="project" value="Ensembl"/>
</dbReference>
<evidence type="ECO:0000256" key="8">
    <source>
        <dbReference type="ARBA" id="ARBA00023242"/>
    </source>
</evidence>
<dbReference type="Gene3D" id="2.30.29.30">
    <property type="entry name" value="Pleckstrin-homology domain (PH domain)/Phosphotyrosine-binding domain (PTB)"/>
    <property type="match status" value="1"/>
</dbReference>
<dbReference type="RefSeq" id="XP_003795518.1">
    <property type="nucleotide sequence ID" value="XM_003795470.3"/>
</dbReference>
<dbReference type="Pfam" id="PF16741">
    <property type="entry name" value="mRNA_decap_C"/>
    <property type="match status" value="1"/>
</dbReference>
<evidence type="ECO:0000256" key="11">
    <source>
        <dbReference type="SAM" id="MobiDB-lite"/>
    </source>
</evidence>
<keyword evidence="4" id="KW-0963">Cytoplasm</keyword>
<dbReference type="GO" id="GO:0031087">
    <property type="term" value="P:deadenylation-independent decapping of nuclear-transcribed mRNA"/>
    <property type="evidence" value="ECO:0007669"/>
    <property type="project" value="TreeGrafter"/>
</dbReference>
<dbReference type="STRING" id="30611.ENSOGAP00000018259"/>
<dbReference type="EMBL" id="AAQR03120293">
    <property type="status" value="NOT_ANNOTATED_CDS"/>
    <property type="molecule type" value="Genomic_DNA"/>
</dbReference>
<dbReference type="GO" id="GO:0000290">
    <property type="term" value="P:deadenylation-dependent decapping of nuclear-transcribed mRNA"/>
    <property type="evidence" value="ECO:0007669"/>
    <property type="project" value="InterPro"/>
</dbReference>
<dbReference type="CDD" id="cd09804">
    <property type="entry name" value="Dcp1"/>
    <property type="match status" value="1"/>
</dbReference>
<dbReference type="GO" id="GO:0140933">
    <property type="term" value="F:5'-(N(7)-methylguanosine 5'-triphospho)-[mRNA] hydrolase activity"/>
    <property type="evidence" value="ECO:0007669"/>
    <property type="project" value="UniProtKB-EC"/>
</dbReference>
<dbReference type="SMR" id="H0XQ68"/>
<comment type="subcellular location">
    <subcellularLocation>
        <location evidence="2">Cytoplasm</location>
    </subcellularLocation>
    <subcellularLocation>
        <location evidence="1">Nucleus</location>
    </subcellularLocation>
</comment>
<reference evidence="13" key="2">
    <citation type="submission" date="2025-08" db="UniProtKB">
        <authorList>
            <consortium name="Ensembl"/>
        </authorList>
    </citation>
    <scope>IDENTIFICATION</scope>
</reference>
<evidence type="ECO:0000256" key="3">
    <source>
        <dbReference type="ARBA" id="ARBA00008778"/>
    </source>
</evidence>
<evidence type="ECO:0000256" key="1">
    <source>
        <dbReference type="ARBA" id="ARBA00004123"/>
    </source>
</evidence>
<dbReference type="EMBL" id="AAQR03120294">
    <property type="status" value="NOT_ANNOTATED_CDS"/>
    <property type="molecule type" value="Genomic_DNA"/>
</dbReference>
<dbReference type="Proteomes" id="UP000005225">
    <property type="component" value="Unassembled WGS sequence"/>
</dbReference>
<keyword evidence="6" id="KW-0378">Hydrolase</keyword>
<feature type="compositionally biased region" description="Low complexity" evidence="11">
    <location>
        <begin position="251"/>
        <end position="263"/>
    </location>
</feature>
<dbReference type="KEGG" id="oga:100949041"/>
<comment type="similarity">
    <text evidence="3">Belongs to the DCP1 family.</text>
</comment>
<reference evidence="14" key="1">
    <citation type="submission" date="2011-03" db="EMBL/GenBank/DDBJ databases">
        <title>Version 3 of the genome sequence of Otolemur garnettii (Bushbaby).</title>
        <authorList>
            <consortium name="The Broad Institute Genome Sequencing Platform"/>
            <person name="Di Palma F."/>
            <person name="Johnson J."/>
            <person name="Lander E.S."/>
            <person name="Lindblad-Toh K."/>
            <person name="Jaffe D.B."/>
            <person name="Gnerre S."/>
            <person name="MacCallum I."/>
            <person name="Przybylski D."/>
            <person name="Ribeiro F.J."/>
            <person name="Burton J.N."/>
            <person name="Walker B.J."/>
            <person name="Sharpe T."/>
            <person name="Hall G."/>
        </authorList>
    </citation>
    <scope>NUCLEOTIDE SEQUENCE [LARGE SCALE GENOMIC DNA]</scope>
</reference>
<accession>H0XQ68</accession>
<dbReference type="GO" id="GO:0000932">
    <property type="term" value="C:P-body"/>
    <property type="evidence" value="ECO:0007669"/>
    <property type="project" value="TreeGrafter"/>
</dbReference>
<dbReference type="Gene3D" id="6.10.140.2030">
    <property type="match status" value="1"/>
</dbReference>
<evidence type="ECO:0000256" key="7">
    <source>
        <dbReference type="ARBA" id="ARBA00023161"/>
    </source>
</evidence>
<dbReference type="InterPro" id="IPR011993">
    <property type="entry name" value="PH-like_dom_sf"/>
</dbReference>
<keyword evidence="7" id="KW-0866">Nonsense-mediated mRNA decay</keyword>
<organism evidence="13 14">
    <name type="scientific">Otolemur garnettii</name>
    <name type="common">Small-eared galago</name>
    <name type="synonym">Garnett's greater bushbaby</name>
    <dbReference type="NCBI Taxonomy" id="30611"/>
    <lineage>
        <taxon>Eukaryota</taxon>
        <taxon>Metazoa</taxon>
        <taxon>Chordata</taxon>
        <taxon>Craniata</taxon>
        <taxon>Vertebrata</taxon>
        <taxon>Euteleostomi</taxon>
        <taxon>Mammalia</taxon>
        <taxon>Eutheria</taxon>
        <taxon>Euarchontoglires</taxon>
        <taxon>Primates</taxon>
        <taxon>Strepsirrhini</taxon>
        <taxon>Lorisiformes</taxon>
        <taxon>Galagidae</taxon>
        <taxon>Otolemur</taxon>
    </lineage>
</organism>
<dbReference type="EMBL" id="AAQR03120292">
    <property type="status" value="NOT_ANNOTATED_CDS"/>
    <property type="molecule type" value="Genomic_DNA"/>
</dbReference>
<dbReference type="GO" id="GO:0000184">
    <property type="term" value="P:nuclear-transcribed mRNA catabolic process, nonsense-mediated decay"/>
    <property type="evidence" value="ECO:0007669"/>
    <property type="project" value="UniProtKB-KW"/>
</dbReference>
<dbReference type="OrthoDB" id="440673at2759"/>
<keyword evidence="14" id="KW-1185">Reference proteome</keyword>
<dbReference type="GO" id="GO:0003729">
    <property type="term" value="F:mRNA binding"/>
    <property type="evidence" value="ECO:0007669"/>
    <property type="project" value="TreeGrafter"/>
</dbReference>
<dbReference type="PANTHER" id="PTHR16290">
    <property type="entry name" value="TRANSCRIPTION FACTOR SMIF DECAPPING ENZYME DCP1"/>
    <property type="match status" value="1"/>
</dbReference>
<dbReference type="InterPro" id="IPR031953">
    <property type="entry name" value="mRNA_decap_C"/>
</dbReference>
<gene>
    <name evidence="13" type="primary">DCP1B</name>
</gene>
<evidence type="ECO:0000256" key="6">
    <source>
        <dbReference type="ARBA" id="ARBA00022801"/>
    </source>
</evidence>
<evidence type="ECO:0000256" key="9">
    <source>
        <dbReference type="ARBA" id="ARBA00026102"/>
    </source>
</evidence>
<keyword evidence="8" id="KW-0539">Nucleus</keyword>
<evidence type="ECO:0000313" key="13">
    <source>
        <dbReference type="Ensembl" id="ENSOGAP00000018259.1"/>
    </source>
</evidence>
<dbReference type="AlphaFoldDB" id="H0XQ68"/>
<feature type="region of interest" description="Disordered" evidence="11">
    <location>
        <begin position="241"/>
        <end position="266"/>
    </location>
</feature>
<proteinExistence type="inferred from homology"/>
<dbReference type="eggNOG" id="KOG2868">
    <property type="taxonomic scope" value="Eukaryota"/>
</dbReference>
<evidence type="ECO:0000313" key="14">
    <source>
        <dbReference type="Proteomes" id="UP000005225"/>
    </source>
</evidence>
<dbReference type="EMBL" id="AAQR03120291">
    <property type="status" value="NOT_ANNOTATED_CDS"/>
    <property type="molecule type" value="Genomic_DNA"/>
</dbReference>
<dbReference type="Ensembl" id="ENSOGAT00000026628.1">
    <property type="protein sequence ID" value="ENSOGAP00000018259.1"/>
    <property type="gene ID" value="ENSOGAG00000031515.1"/>
</dbReference>
<dbReference type="OMA" id="IHPVGET"/>
<feature type="compositionally biased region" description="Polar residues" evidence="11">
    <location>
        <begin position="205"/>
        <end position="217"/>
    </location>
</feature>
<dbReference type="InterPro" id="IPR010334">
    <property type="entry name" value="Dcp1"/>
</dbReference>
<evidence type="ECO:0000256" key="4">
    <source>
        <dbReference type="ARBA" id="ARBA00022490"/>
    </source>
</evidence>
<dbReference type="PANTHER" id="PTHR16290:SF5">
    <property type="entry name" value="MRNA-DECAPPING ENZYME 1B"/>
    <property type="match status" value="1"/>
</dbReference>
<name>H0XQ68_OTOGA</name>
<evidence type="ECO:0000256" key="10">
    <source>
        <dbReference type="ARBA" id="ARBA00047661"/>
    </source>
</evidence>
<keyword evidence="5" id="KW-0597">Phosphoprotein</keyword>
<dbReference type="GeneTree" id="ENSGT00940000158409"/>
<dbReference type="EC" id="3.6.1.62" evidence="9"/>
<comment type="catalytic activity">
    <reaction evidence="10">
        <text>a 5'-end (N(7)-methyl 5'-triphosphoguanosine)-ribonucleoside in mRNA + H2O = N(7)-methyl-GDP + a 5'-end phospho-ribonucleoside in mRNA + 2 H(+)</text>
        <dbReference type="Rhea" id="RHEA:67484"/>
        <dbReference type="Rhea" id="RHEA-COMP:15692"/>
        <dbReference type="Rhea" id="RHEA-COMP:17167"/>
        <dbReference type="ChEBI" id="CHEBI:15377"/>
        <dbReference type="ChEBI" id="CHEBI:15378"/>
        <dbReference type="ChEBI" id="CHEBI:63714"/>
        <dbReference type="ChEBI" id="CHEBI:138282"/>
        <dbReference type="ChEBI" id="CHEBI:156461"/>
        <dbReference type="EC" id="3.6.1.62"/>
    </reaction>
    <physiologicalReaction direction="left-to-right" evidence="10">
        <dbReference type="Rhea" id="RHEA:67485"/>
    </physiologicalReaction>
</comment>
<feature type="region of interest" description="Disordered" evidence="11">
    <location>
        <begin position="195"/>
        <end position="221"/>
    </location>
</feature>
<dbReference type="FunCoup" id="H0XQ68">
    <property type="interactions" value="2016"/>
</dbReference>
<dbReference type="GeneID" id="100949041"/>
<feature type="domain" description="mRNA-decapping enzyme C-terminal" evidence="12">
    <location>
        <begin position="559"/>
        <end position="600"/>
    </location>
</feature>